<keyword evidence="2" id="KW-1185">Reference proteome</keyword>
<dbReference type="Proteomes" id="UP000783213">
    <property type="component" value="Unassembled WGS sequence"/>
</dbReference>
<gene>
    <name evidence="1" type="ORF">EAE98_005553</name>
</gene>
<comment type="caution">
    <text evidence="1">The sequence shown here is derived from an EMBL/GenBank/DDBJ whole genome shotgun (WGS) entry which is preliminary data.</text>
</comment>
<evidence type="ECO:0000313" key="1">
    <source>
        <dbReference type="EMBL" id="KAF7928497.1"/>
    </source>
</evidence>
<accession>A0ABQ7IMC6</accession>
<sequence>MDRQARINEAKQEVDAIFEGLDDSDAADIIEICQNAIDTIEMRRAKKLRVFEEFYKPLSVSDTDENSSVETTQKITHKYFQLYQALPALEKLRDLGKNSLSLYQARKNTKNELNFQVMIAERKEQLEDLKNEKQIQDKNLFGAEPEIDNNHTGVYFSGHVDGDFSSSENVVNKK</sequence>
<name>A0ABQ7IMC6_9HELO</name>
<dbReference type="RefSeq" id="XP_038810276.1">
    <property type="nucleotide sequence ID" value="XM_038953175.1"/>
</dbReference>
<protein>
    <submittedName>
        <fullName evidence="1">Uncharacterized protein</fullName>
    </submittedName>
</protein>
<evidence type="ECO:0000313" key="2">
    <source>
        <dbReference type="Proteomes" id="UP000783213"/>
    </source>
</evidence>
<reference evidence="1 2" key="1">
    <citation type="journal article" date="2020" name="Genome Biol. Evol.">
        <title>Comparative genomics of Sclerotiniaceae.</title>
        <authorList>
            <person name="Valero Jimenez C.A."/>
            <person name="Steentjes M."/>
            <person name="Scholten O.E."/>
            <person name="Van Kan J.A.L."/>
        </authorList>
    </citation>
    <scope>NUCLEOTIDE SEQUENCE [LARGE SCALE GENOMIC DNA]</scope>
    <source>
        <strain evidence="1 2">B1</strain>
    </source>
</reference>
<dbReference type="GeneID" id="62232327"/>
<dbReference type="EMBL" id="RCSX01000011">
    <property type="protein sequence ID" value="KAF7928497.1"/>
    <property type="molecule type" value="Genomic_DNA"/>
</dbReference>
<proteinExistence type="predicted"/>
<organism evidence="1 2">
    <name type="scientific">Botrytis deweyae</name>
    <dbReference type="NCBI Taxonomy" id="2478750"/>
    <lineage>
        <taxon>Eukaryota</taxon>
        <taxon>Fungi</taxon>
        <taxon>Dikarya</taxon>
        <taxon>Ascomycota</taxon>
        <taxon>Pezizomycotina</taxon>
        <taxon>Leotiomycetes</taxon>
        <taxon>Helotiales</taxon>
        <taxon>Sclerotiniaceae</taxon>
        <taxon>Botrytis</taxon>
    </lineage>
</organism>